<feature type="signal peptide" evidence="2">
    <location>
        <begin position="1"/>
        <end position="26"/>
    </location>
</feature>
<dbReference type="Gene3D" id="3.40.33.10">
    <property type="entry name" value="CAP"/>
    <property type="match status" value="1"/>
</dbReference>
<name>A0A927ZM43_9CLOT</name>
<evidence type="ECO:0000259" key="3">
    <source>
        <dbReference type="Pfam" id="PF00188"/>
    </source>
</evidence>
<organism evidence="4 5">
    <name type="scientific">Clostridium sulfidigenes</name>
    <dbReference type="NCBI Taxonomy" id="318464"/>
    <lineage>
        <taxon>Bacteria</taxon>
        <taxon>Bacillati</taxon>
        <taxon>Bacillota</taxon>
        <taxon>Clostridia</taxon>
        <taxon>Eubacteriales</taxon>
        <taxon>Clostridiaceae</taxon>
        <taxon>Clostridium</taxon>
    </lineage>
</organism>
<dbReference type="AlphaFoldDB" id="A0A927ZM43"/>
<comment type="caution">
    <text evidence="4">The sequence shown here is derived from an EMBL/GenBank/DDBJ whole genome shotgun (WGS) entry which is preliminary data.</text>
</comment>
<reference evidence="4" key="1">
    <citation type="submission" date="2019-04" db="EMBL/GenBank/DDBJ databases">
        <title>Evolution of Biomass-Degrading Anaerobic Consortia Revealed by Metagenomics.</title>
        <authorList>
            <person name="Peng X."/>
        </authorList>
    </citation>
    <scope>NUCLEOTIDE SEQUENCE</scope>
    <source>
        <strain evidence="4">SIG254</strain>
    </source>
</reference>
<gene>
    <name evidence="4" type="ORF">E7215_10085</name>
</gene>
<feature type="region of interest" description="Disordered" evidence="1">
    <location>
        <begin position="79"/>
        <end position="126"/>
    </location>
</feature>
<proteinExistence type="predicted"/>
<dbReference type="InterPro" id="IPR014044">
    <property type="entry name" value="CAP_dom"/>
</dbReference>
<dbReference type="SUPFAM" id="SSF55797">
    <property type="entry name" value="PR-1-like"/>
    <property type="match status" value="1"/>
</dbReference>
<dbReference type="Proteomes" id="UP000768462">
    <property type="component" value="Unassembled WGS sequence"/>
</dbReference>
<protein>
    <submittedName>
        <fullName evidence="4">CAP domain-containing protein</fullName>
    </submittedName>
</protein>
<dbReference type="PANTHER" id="PTHR31157:SF1">
    <property type="entry name" value="SCP DOMAIN-CONTAINING PROTEIN"/>
    <property type="match status" value="1"/>
</dbReference>
<accession>A0A927ZM43</accession>
<evidence type="ECO:0000313" key="5">
    <source>
        <dbReference type="Proteomes" id="UP000768462"/>
    </source>
</evidence>
<dbReference type="EMBL" id="SVCM01000114">
    <property type="protein sequence ID" value="MBE6060506.1"/>
    <property type="molecule type" value="Genomic_DNA"/>
</dbReference>
<evidence type="ECO:0000256" key="1">
    <source>
        <dbReference type="SAM" id="MobiDB-lite"/>
    </source>
</evidence>
<sequence>MEMKSRTLSILTLLLVGSTFVGGVQAEAAVKTRSQVKTVSYRTISNNQYGNVDYTKFMSGNFTTDFEAMKKIIINQNNCTTVPSTPSKDQVKEPVVEQPTTEPTTKPTTQPSTGQDTSTKTPVTEAPVVPETPVVPEAPVVNEKFMAQVEQAIFNKVNEERAKAGVAPLTYNKTMEKYARIKSQDMGDKNYFSHQDLSGNLITTKMKADGVSYRAWGENIAYIGGVSDPTALANQFMTNWMNSEGHRKNILSTNFESIGVGVYKAGNRVYATQEFYK</sequence>
<feature type="compositionally biased region" description="Low complexity" evidence="1">
    <location>
        <begin position="96"/>
        <end position="111"/>
    </location>
</feature>
<feature type="compositionally biased region" description="Polar residues" evidence="1">
    <location>
        <begin position="79"/>
        <end position="88"/>
    </location>
</feature>
<dbReference type="InterPro" id="IPR035940">
    <property type="entry name" value="CAP_sf"/>
</dbReference>
<feature type="domain" description="SCP" evidence="3">
    <location>
        <begin position="155"/>
        <end position="275"/>
    </location>
</feature>
<dbReference type="CDD" id="cd05379">
    <property type="entry name" value="CAP_bacterial"/>
    <property type="match status" value="1"/>
</dbReference>
<evidence type="ECO:0000313" key="4">
    <source>
        <dbReference type="EMBL" id="MBE6060506.1"/>
    </source>
</evidence>
<evidence type="ECO:0000256" key="2">
    <source>
        <dbReference type="SAM" id="SignalP"/>
    </source>
</evidence>
<feature type="chain" id="PRO_5039094463" evidence="2">
    <location>
        <begin position="27"/>
        <end position="277"/>
    </location>
</feature>
<keyword evidence="2" id="KW-0732">Signal</keyword>
<dbReference type="PANTHER" id="PTHR31157">
    <property type="entry name" value="SCP DOMAIN-CONTAINING PROTEIN"/>
    <property type="match status" value="1"/>
</dbReference>
<dbReference type="Pfam" id="PF00188">
    <property type="entry name" value="CAP"/>
    <property type="match status" value="1"/>
</dbReference>